<dbReference type="EMBL" id="LQRA01000069">
    <property type="protein sequence ID" value="KZE76135.1"/>
    <property type="molecule type" value="Genomic_DNA"/>
</dbReference>
<dbReference type="PANTHER" id="PTHR33204:SF37">
    <property type="entry name" value="HTH-TYPE TRANSCRIPTIONAL REGULATOR YODB"/>
    <property type="match status" value="1"/>
</dbReference>
<sequence length="134" mass="15062">MTSSPETRPFGNSPATCGYSRVLELISNKWTALVMYTLRDGSVRYGEMGRRIDGISKKMLTQTVRKLERDGLVRRHVTPTVPPTVDYSLTPLGETLLQPMKELRQWARVNYPHVEAARADYDLAHGGDSQPTAE</sequence>
<dbReference type="InterPro" id="IPR011991">
    <property type="entry name" value="ArsR-like_HTH"/>
</dbReference>
<dbReference type="Proteomes" id="UP000076563">
    <property type="component" value="Unassembled WGS sequence"/>
</dbReference>
<evidence type="ECO:0000256" key="3">
    <source>
        <dbReference type="ARBA" id="ARBA00023163"/>
    </source>
</evidence>
<accession>A0A161S8Y6</accession>
<dbReference type="InterPro" id="IPR002577">
    <property type="entry name" value="HTH_HxlR"/>
</dbReference>
<proteinExistence type="predicted"/>
<dbReference type="PROSITE" id="PS51118">
    <property type="entry name" value="HTH_HXLR"/>
    <property type="match status" value="1"/>
</dbReference>
<feature type="domain" description="HTH hxlR-type" evidence="4">
    <location>
        <begin position="17"/>
        <end position="115"/>
    </location>
</feature>
<keyword evidence="2" id="KW-0238">DNA-binding</keyword>
<dbReference type="STRING" id="1007103.GCA_000213315_03162"/>
<dbReference type="InterPro" id="IPR036390">
    <property type="entry name" value="WH_DNA-bd_sf"/>
</dbReference>
<name>A0A161S8Y6_9BACL</name>
<dbReference type="SUPFAM" id="SSF46785">
    <property type="entry name" value="Winged helix' DNA-binding domain"/>
    <property type="match status" value="1"/>
</dbReference>
<dbReference type="CDD" id="cd00090">
    <property type="entry name" value="HTH_ARSR"/>
    <property type="match status" value="1"/>
</dbReference>
<dbReference type="Gene3D" id="1.10.10.10">
    <property type="entry name" value="Winged helix-like DNA-binding domain superfamily/Winged helix DNA-binding domain"/>
    <property type="match status" value="1"/>
</dbReference>
<keyword evidence="6" id="KW-1185">Reference proteome</keyword>
<evidence type="ECO:0000313" key="6">
    <source>
        <dbReference type="Proteomes" id="UP000076563"/>
    </source>
</evidence>
<dbReference type="PANTHER" id="PTHR33204">
    <property type="entry name" value="TRANSCRIPTIONAL REGULATOR, MARR FAMILY"/>
    <property type="match status" value="1"/>
</dbReference>
<comment type="caution">
    <text evidence="5">The sequence shown here is derived from an EMBL/GenBank/DDBJ whole genome shotgun (WGS) entry which is preliminary data.</text>
</comment>
<evidence type="ECO:0000259" key="4">
    <source>
        <dbReference type="PROSITE" id="PS51118"/>
    </source>
</evidence>
<dbReference type="Pfam" id="PF01638">
    <property type="entry name" value="HxlR"/>
    <property type="match status" value="1"/>
</dbReference>
<gene>
    <name evidence="5" type="ORF">AV654_24810</name>
</gene>
<dbReference type="RefSeq" id="WP_063184485.1">
    <property type="nucleotide sequence ID" value="NZ_JAAIVH010000001.1"/>
</dbReference>
<dbReference type="GO" id="GO:0003677">
    <property type="term" value="F:DNA binding"/>
    <property type="evidence" value="ECO:0007669"/>
    <property type="project" value="UniProtKB-KW"/>
</dbReference>
<evidence type="ECO:0000256" key="2">
    <source>
        <dbReference type="ARBA" id="ARBA00023125"/>
    </source>
</evidence>
<keyword evidence="3" id="KW-0804">Transcription</keyword>
<dbReference type="InterPro" id="IPR036388">
    <property type="entry name" value="WH-like_DNA-bd_sf"/>
</dbReference>
<evidence type="ECO:0000313" key="5">
    <source>
        <dbReference type="EMBL" id="KZE76135.1"/>
    </source>
</evidence>
<dbReference type="AlphaFoldDB" id="A0A161S8Y6"/>
<organism evidence="5 6">
    <name type="scientific">Paenibacillus elgii</name>
    <dbReference type="NCBI Taxonomy" id="189691"/>
    <lineage>
        <taxon>Bacteria</taxon>
        <taxon>Bacillati</taxon>
        <taxon>Bacillota</taxon>
        <taxon>Bacilli</taxon>
        <taxon>Bacillales</taxon>
        <taxon>Paenibacillaceae</taxon>
        <taxon>Paenibacillus</taxon>
    </lineage>
</organism>
<protein>
    <submittedName>
        <fullName evidence="5">HxlR family transcriptional regulator</fullName>
    </submittedName>
</protein>
<keyword evidence="1" id="KW-0805">Transcription regulation</keyword>
<dbReference type="OrthoDB" id="9791143at2"/>
<reference evidence="6" key="1">
    <citation type="submission" date="2016-01" db="EMBL/GenBank/DDBJ databases">
        <title>Draft genome of Chromobacterium sp. F49.</title>
        <authorList>
            <person name="Hong K.W."/>
        </authorList>
    </citation>
    <scope>NUCLEOTIDE SEQUENCE [LARGE SCALE GENOMIC DNA]</scope>
    <source>
        <strain evidence="6">M63</strain>
    </source>
</reference>
<evidence type="ECO:0000256" key="1">
    <source>
        <dbReference type="ARBA" id="ARBA00023015"/>
    </source>
</evidence>
<dbReference type="eggNOG" id="COG1733">
    <property type="taxonomic scope" value="Bacteria"/>
</dbReference>